<keyword evidence="2" id="KW-1185">Reference proteome</keyword>
<accession>A0AAV6X7H9</accession>
<dbReference type="SUPFAM" id="SSF54277">
    <property type="entry name" value="CAD &amp; PB1 domains"/>
    <property type="match status" value="1"/>
</dbReference>
<name>A0AAV6X7H9_9LAMI</name>
<protein>
    <recommendedName>
        <fullName evidence="3">PB1 domain-containing protein</fullName>
    </recommendedName>
</protein>
<dbReference type="EMBL" id="WHWC01000007">
    <property type="protein sequence ID" value="KAG8378786.1"/>
    <property type="molecule type" value="Genomic_DNA"/>
</dbReference>
<dbReference type="Proteomes" id="UP000826271">
    <property type="component" value="Unassembled WGS sequence"/>
</dbReference>
<evidence type="ECO:0008006" key="3">
    <source>
        <dbReference type="Google" id="ProtNLM"/>
    </source>
</evidence>
<organism evidence="1 2">
    <name type="scientific">Buddleja alternifolia</name>
    <dbReference type="NCBI Taxonomy" id="168488"/>
    <lineage>
        <taxon>Eukaryota</taxon>
        <taxon>Viridiplantae</taxon>
        <taxon>Streptophyta</taxon>
        <taxon>Embryophyta</taxon>
        <taxon>Tracheophyta</taxon>
        <taxon>Spermatophyta</taxon>
        <taxon>Magnoliopsida</taxon>
        <taxon>eudicotyledons</taxon>
        <taxon>Gunneridae</taxon>
        <taxon>Pentapetalae</taxon>
        <taxon>asterids</taxon>
        <taxon>lamiids</taxon>
        <taxon>Lamiales</taxon>
        <taxon>Scrophulariaceae</taxon>
        <taxon>Buddlejeae</taxon>
        <taxon>Buddleja</taxon>
    </lineage>
</organism>
<proteinExistence type="predicted"/>
<evidence type="ECO:0000313" key="1">
    <source>
        <dbReference type="EMBL" id="KAG8378786.1"/>
    </source>
</evidence>
<dbReference type="PANTHER" id="PTHR31066:SF74">
    <property type="entry name" value="PB1 DOMAIN-CONTAINING PROTEIN"/>
    <property type="match status" value="1"/>
</dbReference>
<comment type="caution">
    <text evidence="1">The sequence shown here is derived from an EMBL/GenBank/DDBJ whole genome shotgun (WGS) entry which is preliminary data.</text>
</comment>
<sequence>MSQTLNSSMKTVKFLYSYGGKIIPRPSDGKLRYVGGYTRVLSVDRSVTFSDLDVLISIKSDEDLRSVIEEYERASPEAKIRAVLFPIKSAKKVSPPSSPMSCFDFPSVPQQQQQQQRMLAPSTARYYRAPPSYRCFTPAVGYPVATAAKYNCFDGRSPAHFYHELFFTSRPRDTQWVVVVSSPLNAVVAWGSRDVQFGCFVLQPLNLSPKDVASLLSQTPQVSALNTSLPTADASFTSHDSVLAVSAPQQPSKTPYLIFFLFLSLEIPLLPSRKFSLCRH</sequence>
<dbReference type="InterPro" id="IPR053198">
    <property type="entry name" value="Gynoecium_Dev_Regulator"/>
</dbReference>
<evidence type="ECO:0000313" key="2">
    <source>
        <dbReference type="Proteomes" id="UP000826271"/>
    </source>
</evidence>
<reference evidence="1" key="1">
    <citation type="submission" date="2019-10" db="EMBL/GenBank/DDBJ databases">
        <authorList>
            <person name="Zhang R."/>
            <person name="Pan Y."/>
            <person name="Wang J."/>
            <person name="Ma R."/>
            <person name="Yu S."/>
        </authorList>
    </citation>
    <scope>NUCLEOTIDE SEQUENCE</scope>
    <source>
        <strain evidence="1">LA-IB0</strain>
        <tissue evidence="1">Leaf</tissue>
    </source>
</reference>
<dbReference type="PANTHER" id="PTHR31066">
    <property type="entry name" value="OS05G0427100 PROTEIN-RELATED"/>
    <property type="match status" value="1"/>
</dbReference>
<gene>
    <name evidence="1" type="ORF">BUALT_Bualt07G0021200</name>
</gene>
<dbReference type="AlphaFoldDB" id="A0AAV6X7H9"/>